<evidence type="ECO:0000256" key="4">
    <source>
        <dbReference type="SAM" id="MobiDB-lite"/>
    </source>
</evidence>
<keyword evidence="7" id="KW-1185">Reference proteome</keyword>
<protein>
    <recommendedName>
        <fullName evidence="5">HTH marR-type domain-containing protein</fullName>
    </recommendedName>
</protein>
<dbReference type="Gene3D" id="1.10.10.10">
    <property type="entry name" value="Winged helix-like DNA-binding domain superfamily/Winged helix DNA-binding domain"/>
    <property type="match status" value="1"/>
</dbReference>
<feature type="domain" description="HTH marR-type" evidence="5">
    <location>
        <begin position="6"/>
        <end position="141"/>
    </location>
</feature>
<dbReference type="PANTHER" id="PTHR42756:SF1">
    <property type="entry name" value="TRANSCRIPTIONAL REPRESSOR OF EMRAB OPERON"/>
    <property type="match status" value="1"/>
</dbReference>
<dbReference type="KEGG" id="ceu:A7L45_03765"/>
<dbReference type="SMART" id="SM00347">
    <property type="entry name" value="HTH_MARR"/>
    <property type="match status" value="1"/>
</dbReference>
<dbReference type="STRING" id="1552.A7L45_03765"/>
<accession>A0A1J0GD13</accession>
<dbReference type="Pfam" id="PF12802">
    <property type="entry name" value="MarR_2"/>
    <property type="match status" value="1"/>
</dbReference>
<sequence>MHNSISEKLLQQFHYFTNLIHRGRQQQSFGAHEINLGRGQGHLLGVLITNDGLTQKELSTQLRIRPTSLGELVSKLEQSNYVERRVNENDKRVSNVYITEEGRKIVNEIMKERQVVVNNMFISLSEDEKQQLLALMGKLITTMEENMDDNDNEEYENNKDQRIDRGNDSI</sequence>
<feature type="region of interest" description="Disordered" evidence="4">
    <location>
        <begin position="146"/>
        <end position="170"/>
    </location>
</feature>
<dbReference type="PROSITE" id="PS50995">
    <property type="entry name" value="HTH_MARR_2"/>
    <property type="match status" value="1"/>
</dbReference>
<keyword evidence="3" id="KW-0804">Transcription</keyword>
<evidence type="ECO:0000259" key="5">
    <source>
        <dbReference type="PROSITE" id="PS50995"/>
    </source>
</evidence>
<evidence type="ECO:0000256" key="3">
    <source>
        <dbReference type="ARBA" id="ARBA00023163"/>
    </source>
</evidence>
<dbReference type="Proteomes" id="UP000182569">
    <property type="component" value="Chromosome"/>
</dbReference>
<dbReference type="InterPro" id="IPR000835">
    <property type="entry name" value="HTH_MarR-typ"/>
</dbReference>
<dbReference type="InterPro" id="IPR036390">
    <property type="entry name" value="WH_DNA-bd_sf"/>
</dbReference>
<proteinExistence type="predicted"/>
<dbReference type="EMBL" id="CP015756">
    <property type="protein sequence ID" value="APC39241.1"/>
    <property type="molecule type" value="Genomic_DNA"/>
</dbReference>
<feature type="compositionally biased region" description="Acidic residues" evidence="4">
    <location>
        <begin position="146"/>
        <end position="155"/>
    </location>
</feature>
<dbReference type="OrthoDB" id="2288024at2"/>
<dbReference type="RefSeq" id="WP_071611536.1">
    <property type="nucleotide sequence ID" value="NZ_CP015756.1"/>
</dbReference>
<dbReference type="GO" id="GO:0003700">
    <property type="term" value="F:DNA-binding transcription factor activity"/>
    <property type="evidence" value="ECO:0007669"/>
    <property type="project" value="InterPro"/>
</dbReference>
<dbReference type="PANTHER" id="PTHR42756">
    <property type="entry name" value="TRANSCRIPTIONAL REGULATOR, MARR"/>
    <property type="match status" value="1"/>
</dbReference>
<gene>
    <name evidence="6" type="ORF">A7L45_03765</name>
</gene>
<keyword evidence="1" id="KW-0805">Transcription regulation</keyword>
<organism evidence="6 7">
    <name type="scientific">Clostridium estertheticum subsp. estertheticum</name>
    <dbReference type="NCBI Taxonomy" id="1552"/>
    <lineage>
        <taxon>Bacteria</taxon>
        <taxon>Bacillati</taxon>
        <taxon>Bacillota</taxon>
        <taxon>Clostridia</taxon>
        <taxon>Eubacteriales</taxon>
        <taxon>Clostridiaceae</taxon>
        <taxon>Clostridium</taxon>
    </lineage>
</organism>
<evidence type="ECO:0000256" key="1">
    <source>
        <dbReference type="ARBA" id="ARBA00023015"/>
    </source>
</evidence>
<feature type="compositionally biased region" description="Basic and acidic residues" evidence="4">
    <location>
        <begin position="156"/>
        <end position="170"/>
    </location>
</feature>
<evidence type="ECO:0000256" key="2">
    <source>
        <dbReference type="ARBA" id="ARBA00023125"/>
    </source>
</evidence>
<evidence type="ECO:0000313" key="6">
    <source>
        <dbReference type="EMBL" id="APC39241.1"/>
    </source>
</evidence>
<dbReference type="SUPFAM" id="SSF46785">
    <property type="entry name" value="Winged helix' DNA-binding domain"/>
    <property type="match status" value="1"/>
</dbReference>
<dbReference type="InterPro" id="IPR036388">
    <property type="entry name" value="WH-like_DNA-bd_sf"/>
</dbReference>
<reference evidence="7" key="1">
    <citation type="journal article" date="2016" name="Front. Microbiol.">
        <title>Complete Genome Sequence of Clostridium estertheticum DSM 8809, a Microbe Identified in Spoiled Vacuum Packed Beef.</title>
        <authorList>
            <person name="Yu Z."/>
            <person name="Gunn L."/>
            <person name="Brennan E."/>
            <person name="Reid R."/>
            <person name="Wall P.G."/>
            <person name="Gaora O.P."/>
            <person name="Hurley D."/>
            <person name="Bolton D."/>
            <person name="Fanning S."/>
        </authorList>
    </citation>
    <scope>NUCLEOTIDE SEQUENCE [LARGE SCALE GENOMIC DNA]</scope>
    <source>
        <strain evidence="7">DSM 8809</strain>
    </source>
</reference>
<keyword evidence="2" id="KW-0238">DNA-binding</keyword>
<dbReference type="PRINTS" id="PR00598">
    <property type="entry name" value="HTHMARR"/>
</dbReference>
<evidence type="ECO:0000313" key="7">
    <source>
        <dbReference type="Proteomes" id="UP000182569"/>
    </source>
</evidence>
<dbReference type="GO" id="GO:0003677">
    <property type="term" value="F:DNA binding"/>
    <property type="evidence" value="ECO:0007669"/>
    <property type="project" value="UniProtKB-KW"/>
</dbReference>
<dbReference type="AlphaFoldDB" id="A0A1J0GD13"/>
<name>A0A1J0GD13_9CLOT</name>